<feature type="domain" description="Radical SAM core" evidence="5">
    <location>
        <begin position="20"/>
        <end position="238"/>
    </location>
</feature>
<dbReference type="SFLD" id="SFLDS00029">
    <property type="entry name" value="Radical_SAM"/>
    <property type="match status" value="1"/>
</dbReference>
<dbReference type="GO" id="GO:0051536">
    <property type="term" value="F:iron-sulfur cluster binding"/>
    <property type="evidence" value="ECO:0007669"/>
    <property type="project" value="UniProtKB-KW"/>
</dbReference>
<dbReference type="InterPro" id="IPR007197">
    <property type="entry name" value="rSAM"/>
</dbReference>
<evidence type="ECO:0000256" key="3">
    <source>
        <dbReference type="ARBA" id="ARBA00023004"/>
    </source>
</evidence>
<evidence type="ECO:0000256" key="2">
    <source>
        <dbReference type="ARBA" id="ARBA00022723"/>
    </source>
</evidence>
<dbReference type="SFLD" id="SFLDF00397">
    <property type="entry name" value="adenosyl-hopene_transferase"/>
    <property type="match status" value="1"/>
</dbReference>
<reference evidence="6" key="1">
    <citation type="submission" date="2020-12" db="EMBL/GenBank/DDBJ databases">
        <title>Genomic characterization of non-nitrogen-fixing Frankia strains.</title>
        <authorList>
            <person name="Carlos-Shanley C."/>
            <person name="Guerra T."/>
            <person name="Hahn D."/>
        </authorList>
    </citation>
    <scope>NUCLEOTIDE SEQUENCE</scope>
    <source>
        <strain evidence="6">CN6</strain>
    </source>
</reference>
<dbReference type="SMART" id="SM00729">
    <property type="entry name" value="Elp3"/>
    <property type="match status" value="1"/>
</dbReference>
<dbReference type="AlphaFoldDB" id="A0A937RLS0"/>
<dbReference type="RefSeq" id="WP_203001859.1">
    <property type="nucleotide sequence ID" value="NZ_JADWYU010000086.1"/>
</dbReference>
<dbReference type="SUPFAM" id="SSF102114">
    <property type="entry name" value="Radical SAM enzymes"/>
    <property type="match status" value="1"/>
</dbReference>
<dbReference type="Pfam" id="PF11946">
    <property type="entry name" value="DUF3463"/>
    <property type="match status" value="1"/>
</dbReference>
<gene>
    <name evidence="6" type="primary">hpnH</name>
    <name evidence="6" type="ORF">I7412_29175</name>
</gene>
<dbReference type="SFLD" id="SFLDG01067">
    <property type="entry name" value="SPASM/twitch_domain_containing"/>
    <property type="match status" value="1"/>
</dbReference>
<dbReference type="Pfam" id="PF04055">
    <property type="entry name" value="Radical_SAM"/>
    <property type="match status" value="1"/>
</dbReference>
<dbReference type="InterPro" id="IPR022563">
    <property type="entry name" value="DUF3463"/>
</dbReference>
<evidence type="ECO:0000256" key="4">
    <source>
        <dbReference type="ARBA" id="ARBA00023014"/>
    </source>
</evidence>
<dbReference type="EMBL" id="JAEACQ010000261">
    <property type="protein sequence ID" value="MBL7631159.1"/>
    <property type="molecule type" value="Genomic_DNA"/>
</dbReference>
<proteinExistence type="predicted"/>
<comment type="caution">
    <text evidence="6">The sequence shown here is derived from an EMBL/GenBank/DDBJ whole genome shotgun (WGS) entry which is preliminary data.</text>
</comment>
<evidence type="ECO:0000313" key="6">
    <source>
        <dbReference type="EMBL" id="MBL7631159.1"/>
    </source>
</evidence>
<dbReference type="PANTHER" id="PTHR11228">
    <property type="entry name" value="RADICAL SAM DOMAIN PROTEIN"/>
    <property type="match status" value="1"/>
</dbReference>
<dbReference type="Proteomes" id="UP000604475">
    <property type="component" value="Unassembled WGS sequence"/>
</dbReference>
<keyword evidence="7" id="KW-1185">Reference proteome</keyword>
<dbReference type="InterPro" id="IPR013785">
    <property type="entry name" value="Aldolase_TIM"/>
</dbReference>
<dbReference type="InterPro" id="IPR006638">
    <property type="entry name" value="Elp3/MiaA/NifB-like_rSAM"/>
</dbReference>
<organism evidence="6 7">
    <name type="scientific">Frankia nepalensis</name>
    <dbReference type="NCBI Taxonomy" id="1836974"/>
    <lineage>
        <taxon>Bacteria</taxon>
        <taxon>Bacillati</taxon>
        <taxon>Actinomycetota</taxon>
        <taxon>Actinomycetes</taxon>
        <taxon>Frankiales</taxon>
        <taxon>Frankiaceae</taxon>
        <taxon>Frankia</taxon>
    </lineage>
</organism>
<dbReference type="InterPro" id="IPR058240">
    <property type="entry name" value="rSAM_sf"/>
</dbReference>
<keyword evidence="3" id="KW-0408">Iron</keyword>
<dbReference type="CDD" id="cd01335">
    <property type="entry name" value="Radical_SAM"/>
    <property type="match status" value="1"/>
</dbReference>
<evidence type="ECO:0000313" key="7">
    <source>
        <dbReference type="Proteomes" id="UP000604475"/>
    </source>
</evidence>
<dbReference type="GO" id="GO:0016740">
    <property type="term" value="F:transferase activity"/>
    <property type="evidence" value="ECO:0007669"/>
    <property type="project" value="UniProtKB-KW"/>
</dbReference>
<keyword evidence="1" id="KW-0949">S-adenosyl-L-methionine</keyword>
<keyword evidence="4" id="KW-0411">Iron-sulfur</keyword>
<name>A0A937RLS0_9ACTN</name>
<dbReference type="Gene3D" id="3.20.20.70">
    <property type="entry name" value="Aldolase class I"/>
    <property type="match status" value="1"/>
</dbReference>
<dbReference type="GO" id="GO:0046872">
    <property type="term" value="F:metal ion binding"/>
    <property type="evidence" value="ECO:0007669"/>
    <property type="project" value="UniProtKB-KW"/>
</dbReference>
<protein>
    <submittedName>
        <fullName evidence="6">Adenosyl-hopene transferase HpnH</fullName>
    </submittedName>
</protein>
<dbReference type="NCBIfam" id="TIGR03470">
    <property type="entry name" value="HpnH"/>
    <property type="match status" value="1"/>
</dbReference>
<dbReference type="PROSITE" id="PS51918">
    <property type="entry name" value="RADICAL_SAM"/>
    <property type="match status" value="1"/>
</dbReference>
<evidence type="ECO:0000256" key="1">
    <source>
        <dbReference type="ARBA" id="ARBA00022691"/>
    </source>
</evidence>
<keyword evidence="6" id="KW-0808">Transferase</keyword>
<dbReference type="PANTHER" id="PTHR11228:SF22">
    <property type="entry name" value="PEPTIDE BIOSYNTHESIS PROTEIN YYDG-RELATED"/>
    <property type="match status" value="1"/>
</dbReference>
<keyword evidence="2" id="KW-0479">Metal-binding</keyword>
<dbReference type="InterPro" id="IPR050377">
    <property type="entry name" value="Radical_SAM_PqqE_MftC-like"/>
</dbReference>
<dbReference type="InterPro" id="IPR017833">
    <property type="entry name" value="Hopanoid_synth-assoc_rSAM_HpnH"/>
</dbReference>
<accession>A0A937RLS0</accession>
<sequence>MSIPRRQAVKIGAYILKQRLAGRTKFPITLELEPLFACNLACVGCGKIQHPADVLKQRMPVEQALAAVDECGAPVVCLAGGEPLMHPQVEQIVAGLVQRKKFVYLCTNALLLPKKIDKLRPSPYLSLAVHIDGLQERHDESVAKQGVFAQAVDAIRDAQRRGFRVTTNTTFFNTDTPQTIIEVLDYLNNDLKVDGMMLSPAYAYEKAPGQDKFLGVDETRKLFREAFADGRRNRWRINHSPLFLDFLEGKVDFPCTAWGIPSYSLFGWQKPCYLMGDGYAKSYQELLETTDWEKYGRGRDPRCDNCMAHCGYEPTALTATLASLRQSIRAASSSAAPALLPSLLGGARRSATVAVPRQAAPATSDAPQKIDA</sequence>
<evidence type="ECO:0000259" key="5">
    <source>
        <dbReference type="PROSITE" id="PS51918"/>
    </source>
</evidence>